<dbReference type="GO" id="GO:0008270">
    <property type="term" value="F:zinc ion binding"/>
    <property type="evidence" value="ECO:0007669"/>
    <property type="project" value="InterPro"/>
</dbReference>
<comment type="caution">
    <text evidence="3">The sequence shown here is derived from an EMBL/GenBank/DDBJ whole genome shotgun (WGS) entry which is preliminary data.</text>
</comment>
<gene>
    <name evidence="3" type="ORF">BCR39DRAFT_560313</name>
</gene>
<evidence type="ECO:0000256" key="1">
    <source>
        <dbReference type="SAM" id="MobiDB-lite"/>
    </source>
</evidence>
<dbReference type="CDD" id="cd12148">
    <property type="entry name" value="fungal_TF_MHR"/>
    <property type="match status" value="1"/>
</dbReference>
<feature type="compositionally biased region" description="Basic and acidic residues" evidence="1">
    <location>
        <begin position="600"/>
        <end position="616"/>
    </location>
</feature>
<feature type="domain" description="Zn(2)-C6 fungal-type" evidence="2">
    <location>
        <begin position="66"/>
        <end position="96"/>
    </location>
</feature>
<feature type="compositionally biased region" description="Basic residues" evidence="1">
    <location>
        <begin position="1"/>
        <end position="12"/>
    </location>
</feature>
<dbReference type="InterPro" id="IPR036864">
    <property type="entry name" value="Zn2-C6_fun-type_DNA-bd_sf"/>
</dbReference>
<dbReference type="AlphaFoldDB" id="A0A1Y2AWP9"/>
<keyword evidence="4" id="KW-1185">Reference proteome</keyword>
<proteinExistence type="predicted"/>
<evidence type="ECO:0000313" key="3">
    <source>
        <dbReference type="EMBL" id="ORY26884.1"/>
    </source>
</evidence>
<evidence type="ECO:0000259" key="2">
    <source>
        <dbReference type="PROSITE" id="PS50048"/>
    </source>
</evidence>
<accession>A0A1Y2AWP9</accession>
<reference evidence="3 4" key="1">
    <citation type="submission" date="2016-07" db="EMBL/GenBank/DDBJ databases">
        <title>Pervasive Adenine N6-methylation of Active Genes in Fungi.</title>
        <authorList>
            <consortium name="DOE Joint Genome Institute"/>
            <person name="Mondo S.J."/>
            <person name="Dannebaum R.O."/>
            <person name="Kuo R.C."/>
            <person name="Labutti K."/>
            <person name="Haridas S."/>
            <person name="Kuo A."/>
            <person name="Salamov A."/>
            <person name="Ahrendt S.R."/>
            <person name="Lipzen A."/>
            <person name="Sullivan W."/>
            <person name="Andreopoulos W.B."/>
            <person name="Clum A."/>
            <person name="Lindquist E."/>
            <person name="Daum C."/>
            <person name="Ramamoorthy G.K."/>
            <person name="Gryganskyi A."/>
            <person name="Culley D."/>
            <person name="Magnuson J.K."/>
            <person name="James T.Y."/>
            <person name="O'Malley M.A."/>
            <person name="Stajich J.E."/>
            <person name="Spatafora J.W."/>
            <person name="Visel A."/>
            <person name="Grigoriev I.V."/>
        </authorList>
    </citation>
    <scope>NUCLEOTIDE SEQUENCE [LARGE SCALE GENOMIC DNA]</scope>
    <source>
        <strain evidence="3 4">68-887.2</strain>
    </source>
</reference>
<dbReference type="OrthoDB" id="39175at2759"/>
<feature type="region of interest" description="Disordered" evidence="1">
    <location>
        <begin position="567"/>
        <end position="616"/>
    </location>
</feature>
<dbReference type="SUPFAM" id="SSF57701">
    <property type="entry name" value="Zn2/Cys6 DNA-binding domain"/>
    <property type="match status" value="1"/>
</dbReference>
<feature type="region of interest" description="Disordered" evidence="1">
    <location>
        <begin position="1"/>
        <end position="62"/>
    </location>
</feature>
<dbReference type="InterPro" id="IPR001138">
    <property type="entry name" value="Zn2Cys6_DnaBD"/>
</dbReference>
<dbReference type="GO" id="GO:0000981">
    <property type="term" value="F:DNA-binding transcription factor activity, RNA polymerase II-specific"/>
    <property type="evidence" value="ECO:0007669"/>
    <property type="project" value="InterPro"/>
</dbReference>
<dbReference type="SMART" id="SM00066">
    <property type="entry name" value="GAL4"/>
    <property type="match status" value="1"/>
</dbReference>
<dbReference type="PANTHER" id="PTHR47431">
    <property type="entry name" value="ZN(II)2CYS6 TRANSCRIPTION FACTOR (EUROFUNG)-RELATED"/>
    <property type="match status" value="1"/>
</dbReference>
<sequence>MTTFHHHPHQHPHPYLVTPPPPSVSPDSDDPHAASSSSSSKVPKKNTDTGAIGKWNKDKEGPVKNACLSCRTKKAKCDGAQPVCGQCSKKSLECVYVKSRRGGARKKREAPPPSALQEFLKRLDGLLALPDYSGSVSPGSSDANEDTTSVVRDFASRHEIFRCYYNEVHPFLPVMPPRKYLDEILPTLLPESPFLLAAQTIMSLVPHPRDQNPRSANSKRLRSAKSNALARQTMTVIERLIETRSSLLECAQGLVMLSMWEWGQSGNVTRNRARSSQAIEVAMLMGLHEMDKDAPAGRTIEGEDWRKDMARRTWWIVFTSQLSSALISGNLPVMGPDDPRVKVDYPVCSVSDNAWPNWISTMRHCSRVFGLVNTVYYSEFSEVAAWGSKPDAPLPDTDKEVMQRKMVLIDREVVELMRQAEATAIIDLVPGGEEEVVRNQQLSARFGLAIVHIHIHRQQAFPEVSLFSKRICGLPQAPDFSALANSLDDSPMAITPDFQTPPLTANPTSSTTITSSGPTAGYGLVDDIWLPEVYPQGLPSPWFSQPGGAASLYYPITVDPLQLPHPSATIQPIHTPPSGSERRGSITSSHSQLQKAHKAWGVDDKDQAVKPPEAKTDSLTIFPPGVSLARCATAAHTIVRLEVLHRSAVIALWDGPPKWMPFCACGLVTGAYAFLLLALAVQAENAFGNRQSSDSRADEVEALLTNVKVILAGLEAYGVMWDGIDVMAGEVRAALEAATRLPAEVRAQIESSPPEDGAEDYEDGDEYDLTAFEFPSTGLDNVSLEMPDATLASTGWHASENQAIPDLSQLGFGGGAGAGGGGYDDTSTGGLLADGFGGYANGNGNVGTGYGQQVEGQGATNGFYGHL</sequence>
<dbReference type="Pfam" id="PF00172">
    <property type="entry name" value="Zn_clus"/>
    <property type="match status" value="1"/>
</dbReference>
<dbReference type="PROSITE" id="PS50048">
    <property type="entry name" value="ZN2_CY6_FUNGAL_2"/>
    <property type="match status" value="1"/>
</dbReference>
<dbReference type="InParanoid" id="A0A1Y2AWP9"/>
<name>A0A1Y2AWP9_9TREE</name>
<dbReference type="STRING" id="71784.A0A1Y2AWP9"/>
<dbReference type="PROSITE" id="PS00463">
    <property type="entry name" value="ZN2_CY6_FUNGAL_1"/>
    <property type="match status" value="1"/>
</dbReference>
<dbReference type="Gene3D" id="4.10.240.10">
    <property type="entry name" value="Zn(2)-C6 fungal-type DNA-binding domain"/>
    <property type="match status" value="1"/>
</dbReference>
<organism evidence="3 4">
    <name type="scientific">Naematelia encephala</name>
    <dbReference type="NCBI Taxonomy" id="71784"/>
    <lineage>
        <taxon>Eukaryota</taxon>
        <taxon>Fungi</taxon>
        <taxon>Dikarya</taxon>
        <taxon>Basidiomycota</taxon>
        <taxon>Agaricomycotina</taxon>
        <taxon>Tremellomycetes</taxon>
        <taxon>Tremellales</taxon>
        <taxon>Naemateliaceae</taxon>
        <taxon>Naematelia</taxon>
    </lineage>
</organism>
<dbReference type="CDD" id="cd00067">
    <property type="entry name" value="GAL4"/>
    <property type="match status" value="1"/>
</dbReference>
<protein>
    <recommendedName>
        <fullName evidence="2">Zn(2)-C6 fungal-type domain-containing protein</fullName>
    </recommendedName>
</protein>
<feature type="compositionally biased region" description="Polar residues" evidence="1">
    <location>
        <begin position="585"/>
        <end position="594"/>
    </location>
</feature>
<dbReference type="PANTHER" id="PTHR47431:SF1">
    <property type="entry name" value="ZN(II)2CYS6 TRANSCRIPTION FACTOR (EUROFUNG)"/>
    <property type="match status" value="1"/>
</dbReference>
<dbReference type="Proteomes" id="UP000193986">
    <property type="component" value="Unassembled WGS sequence"/>
</dbReference>
<dbReference type="EMBL" id="MCFC01000043">
    <property type="protein sequence ID" value="ORY26884.1"/>
    <property type="molecule type" value="Genomic_DNA"/>
</dbReference>
<evidence type="ECO:0000313" key="4">
    <source>
        <dbReference type="Proteomes" id="UP000193986"/>
    </source>
</evidence>